<evidence type="ECO:0000313" key="1">
    <source>
        <dbReference type="EMBL" id="DAF92612.1"/>
    </source>
</evidence>
<accession>A0A8S5UDU1</accession>
<name>A0A8S5UDU1_9CAUD</name>
<protein>
    <submittedName>
        <fullName evidence="1">Uncharacterized protein</fullName>
    </submittedName>
</protein>
<proteinExistence type="predicted"/>
<organism evidence="1">
    <name type="scientific">Siphoviridae sp. ctNLX12</name>
    <dbReference type="NCBI Taxonomy" id="2825469"/>
    <lineage>
        <taxon>Viruses</taxon>
        <taxon>Duplodnaviria</taxon>
        <taxon>Heunggongvirae</taxon>
        <taxon>Uroviricota</taxon>
        <taxon>Caudoviricetes</taxon>
    </lineage>
</organism>
<sequence>MKRNDFKKIIKIRSQWQFTGDNYKLPSGEPISVYVRKLVESQMNVDSLAILKNGDLSFATGGKWNDITKAFESYVLMPAFQENETCEFDEMEKRIDALVYELVQKQ</sequence>
<reference evidence="1" key="1">
    <citation type="journal article" date="2021" name="Proc. Natl. Acad. Sci. U.S.A.">
        <title>A Catalog of Tens of Thousands of Viruses from Human Metagenomes Reveals Hidden Associations with Chronic Diseases.</title>
        <authorList>
            <person name="Tisza M.J."/>
            <person name="Buck C.B."/>
        </authorList>
    </citation>
    <scope>NUCLEOTIDE SEQUENCE</scope>
    <source>
        <strain evidence="1">CtNLX12</strain>
    </source>
</reference>
<dbReference type="EMBL" id="BK016068">
    <property type="protein sequence ID" value="DAF92612.1"/>
    <property type="molecule type" value="Genomic_DNA"/>
</dbReference>